<evidence type="ECO:0000259" key="8">
    <source>
        <dbReference type="PROSITE" id="PS51740"/>
    </source>
</evidence>
<dbReference type="InterPro" id="IPR037914">
    <property type="entry name" value="SpoVT-AbrB_sf"/>
</dbReference>
<feature type="domain" description="SpoVT-AbrB" evidence="8">
    <location>
        <begin position="79"/>
        <end position="122"/>
    </location>
</feature>
<dbReference type="Proteomes" id="UP001230253">
    <property type="component" value="Unassembled WGS sequence"/>
</dbReference>
<dbReference type="Gene3D" id="3.40.1550.20">
    <property type="entry name" value="Transcriptional regulator MraZ domain"/>
    <property type="match status" value="1"/>
</dbReference>
<dbReference type="InterPro" id="IPR035642">
    <property type="entry name" value="MraZ_N"/>
</dbReference>
<feature type="domain" description="SpoVT-AbrB" evidence="8">
    <location>
        <begin position="3"/>
        <end position="49"/>
    </location>
</feature>
<dbReference type="CDD" id="cd16321">
    <property type="entry name" value="MraZ_C"/>
    <property type="match status" value="1"/>
</dbReference>
<evidence type="ECO:0000256" key="1">
    <source>
        <dbReference type="ARBA" id="ARBA00013860"/>
    </source>
</evidence>
<proteinExistence type="inferred from homology"/>
<dbReference type="PANTHER" id="PTHR34701">
    <property type="entry name" value="TRANSCRIPTIONAL REGULATOR MRAZ"/>
    <property type="match status" value="1"/>
</dbReference>
<comment type="subunit">
    <text evidence="7">Forms oligomers.</text>
</comment>
<organism evidence="9 10">
    <name type="scientific">Rhodopseudomonas julia</name>
    <dbReference type="NCBI Taxonomy" id="200617"/>
    <lineage>
        <taxon>Bacteria</taxon>
        <taxon>Pseudomonadati</taxon>
        <taxon>Pseudomonadota</taxon>
        <taxon>Alphaproteobacteria</taxon>
        <taxon>Hyphomicrobiales</taxon>
        <taxon>Nitrobacteraceae</taxon>
        <taxon>Rhodopseudomonas</taxon>
    </lineage>
</organism>
<dbReference type="EMBL" id="JAUSUK010000002">
    <property type="protein sequence ID" value="MDQ0326650.1"/>
    <property type="molecule type" value="Genomic_DNA"/>
</dbReference>
<comment type="subcellular location">
    <subcellularLocation>
        <location evidence="7">Cytoplasm</location>
        <location evidence="7">Nucleoid</location>
    </subcellularLocation>
</comment>
<name>A0ABU0C834_9BRAD</name>
<keyword evidence="3" id="KW-0677">Repeat</keyword>
<keyword evidence="6 7" id="KW-0804">Transcription</keyword>
<dbReference type="InterPro" id="IPR038619">
    <property type="entry name" value="MraZ_sf"/>
</dbReference>
<accession>A0ABU0C834</accession>
<comment type="caution">
    <text evidence="9">The sequence shown here is derived from an EMBL/GenBank/DDBJ whole genome shotgun (WGS) entry which is preliminary data.</text>
</comment>
<dbReference type="RefSeq" id="WP_246008381.1">
    <property type="nucleotide sequence ID" value="NZ_JAUSUK010000002.1"/>
</dbReference>
<keyword evidence="4 7" id="KW-0805">Transcription regulation</keyword>
<evidence type="ECO:0000313" key="10">
    <source>
        <dbReference type="Proteomes" id="UP001230253"/>
    </source>
</evidence>
<evidence type="ECO:0000313" key="9">
    <source>
        <dbReference type="EMBL" id="MDQ0326650.1"/>
    </source>
</evidence>
<keyword evidence="5 7" id="KW-0238">DNA-binding</keyword>
<dbReference type="PANTHER" id="PTHR34701:SF1">
    <property type="entry name" value="TRANSCRIPTIONAL REGULATOR MRAZ"/>
    <property type="match status" value="1"/>
</dbReference>
<dbReference type="SUPFAM" id="SSF89447">
    <property type="entry name" value="AbrB/MazE/MraZ-like"/>
    <property type="match status" value="1"/>
</dbReference>
<dbReference type="CDD" id="cd16320">
    <property type="entry name" value="MraZ_N"/>
    <property type="match status" value="1"/>
</dbReference>
<keyword evidence="10" id="KW-1185">Reference proteome</keyword>
<evidence type="ECO:0000256" key="5">
    <source>
        <dbReference type="ARBA" id="ARBA00023125"/>
    </source>
</evidence>
<evidence type="ECO:0000256" key="2">
    <source>
        <dbReference type="ARBA" id="ARBA00022490"/>
    </source>
</evidence>
<evidence type="ECO:0000256" key="7">
    <source>
        <dbReference type="HAMAP-Rule" id="MF_01008"/>
    </source>
</evidence>
<dbReference type="InterPro" id="IPR035644">
    <property type="entry name" value="MraZ_C"/>
</dbReference>
<comment type="similarity">
    <text evidence="7">Belongs to the MraZ family.</text>
</comment>
<dbReference type="Pfam" id="PF02381">
    <property type="entry name" value="MraZ"/>
    <property type="match status" value="1"/>
</dbReference>
<evidence type="ECO:0000256" key="3">
    <source>
        <dbReference type="ARBA" id="ARBA00022737"/>
    </source>
</evidence>
<dbReference type="HAMAP" id="MF_01008">
    <property type="entry name" value="MraZ"/>
    <property type="match status" value="1"/>
</dbReference>
<dbReference type="InterPro" id="IPR020603">
    <property type="entry name" value="MraZ_dom"/>
</dbReference>
<evidence type="ECO:0000256" key="4">
    <source>
        <dbReference type="ARBA" id="ARBA00023015"/>
    </source>
</evidence>
<dbReference type="InterPro" id="IPR003444">
    <property type="entry name" value="MraZ"/>
</dbReference>
<evidence type="ECO:0000256" key="6">
    <source>
        <dbReference type="ARBA" id="ARBA00023163"/>
    </source>
</evidence>
<reference evidence="9 10" key="1">
    <citation type="submission" date="2023-07" db="EMBL/GenBank/DDBJ databases">
        <title>Genomic Encyclopedia of Type Strains, Phase IV (KMG-IV): sequencing the most valuable type-strain genomes for metagenomic binning, comparative biology and taxonomic classification.</title>
        <authorList>
            <person name="Goeker M."/>
        </authorList>
    </citation>
    <scope>NUCLEOTIDE SEQUENCE [LARGE SCALE GENOMIC DNA]</scope>
    <source>
        <strain evidence="9 10">DSM 11549</strain>
    </source>
</reference>
<dbReference type="InterPro" id="IPR007159">
    <property type="entry name" value="SpoVT-AbrB_dom"/>
</dbReference>
<dbReference type="PROSITE" id="PS51740">
    <property type="entry name" value="SPOVT_ABRB"/>
    <property type="match status" value="2"/>
</dbReference>
<sequence>MATFTNRLDAKGRVSVPAQFRAVLAREGTEGLFCYPSLDQDAIDCGGARLQDEISKRLQAFETFSEDYETLSTAFYADSRLLKIDQDGRIMLPEEFIEFAGIKDAAVFAGLGLKFQIWEQEKFQARRQVARSRLRSIIRSLDGKRPSEDDA</sequence>
<keyword evidence="2 7" id="KW-0963">Cytoplasm</keyword>
<protein>
    <recommendedName>
        <fullName evidence="1 7">Transcriptional regulator MraZ</fullName>
    </recommendedName>
</protein>
<gene>
    <name evidence="7" type="primary">mraZ</name>
    <name evidence="9" type="ORF">J2R99_002519</name>
</gene>